<dbReference type="PANTHER" id="PTHR43378">
    <property type="entry name" value="UDP-3-O-ACYLGLUCOSAMINE N-ACYLTRANSFERASE"/>
    <property type="match status" value="1"/>
</dbReference>
<keyword evidence="6 7" id="KW-0012">Acyltransferase</keyword>
<evidence type="ECO:0000256" key="3">
    <source>
        <dbReference type="ARBA" id="ARBA00022679"/>
    </source>
</evidence>
<sequence>MITLGELARRLELSFSGDGDKVLEGIAPLGSAGEHQVAFISDKKYLPQLAKTRAGAVILKPEWQQESPTDVLLSPQPYVSFARATQVFDDSPVPLPGVHETAQVDPSVTLGEGVSIGAYACVEADACLGDGVVIGAGAYVGHGAELGAGSRLHPKAVIYHGVVMGKNCTVHSHSVIGADGFGFAPGPDGWEKICQLGSVRIGDNVDIGANTTVDRGALDDTVIEDGVIIDNQVQIAHNCRIGKNTAIAGCTGIAGSTTIGANCTLAGAVGVSGHLEICDNVHFTGQSRVTRSITEPGSYSSGTPLGETREWGRNAVRFTQLNKLYQRITALEKALRGK</sequence>
<dbReference type="GO" id="GO:0016410">
    <property type="term" value="F:N-acyltransferase activity"/>
    <property type="evidence" value="ECO:0007669"/>
    <property type="project" value="InterPro"/>
</dbReference>
<keyword evidence="3 7" id="KW-0808">Transferase</keyword>
<keyword evidence="10" id="KW-1185">Reference proteome</keyword>
<comment type="similarity">
    <text evidence="7">Belongs to the transferase hexapeptide repeat family. LpxD subfamily.</text>
</comment>
<evidence type="ECO:0000256" key="7">
    <source>
        <dbReference type="HAMAP-Rule" id="MF_00523"/>
    </source>
</evidence>
<evidence type="ECO:0000256" key="2">
    <source>
        <dbReference type="ARBA" id="ARBA00022556"/>
    </source>
</evidence>
<dbReference type="InterPro" id="IPR020573">
    <property type="entry name" value="UDP_GlcNAc_AcTrfase_non-rep"/>
</dbReference>
<dbReference type="NCBIfam" id="TIGR01853">
    <property type="entry name" value="lipid_A_lpxD"/>
    <property type="match status" value="1"/>
</dbReference>
<evidence type="ECO:0000256" key="1">
    <source>
        <dbReference type="ARBA" id="ARBA00022516"/>
    </source>
</evidence>
<dbReference type="NCBIfam" id="NF002060">
    <property type="entry name" value="PRK00892.1"/>
    <property type="match status" value="1"/>
</dbReference>
<dbReference type="PANTHER" id="PTHR43378:SF2">
    <property type="entry name" value="UDP-3-O-ACYLGLUCOSAMINE N-ACYLTRANSFERASE 1, MITOCHONDRIAL-RELATED"/>
    <property type="match status" value="1"/>
</dbReference>
<comment type="pathway">
    <text evidence="7">Bacterial outer membrane biogenesis; LPS lipid A biosynthesis.</text>
</comment>
<comment type="subunit">
    <text evidence="7">Homotrimer.</text>
</comment>
<keyword evidence="5 7" id="KW-0443">Lipid metabolism</keyword>
<organism evidence="9 10">
    <name type="scientific">Parahalioglobus pacificus</name>
    <dbReference type="NCBI Taxonomy" id="930806"/>
    <lineage>
        <taxon>Bacteria</taxon>
        <taxon>Pseudomonadati</taxon>
        <taxon>Pseudomonadota</taxon>
        <taxon>Gammaproteobacteria</taxon>
        <taxon>Cellvibrionales</taxon>
        <taxon>Halieaceae</taxon>
        <taxon>Parahalioglobus</taxon>
    </lineage>
</organism>
<dbReference type="Pfam" id="PF04613">
    <property type="entry name" value="LpxD"/>
    <property type="match status" value="1"/>
</dbReference>
<dbReference type="GO" id="GO:0016020">
    <property type="term" value="C:membrane"/>
    <property type="evidence" value="ECO:0007669"/>
    <property type="project" value="GOC"/>
</dbReference>
<dbReference type="Pfam" id="PF00132">
    <property type="entry name" value="Hexapep"/>
    <property type="match status" value="3"/>
</dbReference>
<dbReference type="InterPro" id="IPR011004">
    <property type="entry name" value="Trimer_LpxA-like_sf"/>
</dbReference>
<dbReference type="Gene3D" id="3.40.1390.10">
    <property type="entry name" value="MurE/MurF, N-terminal domain"/>
    <property type="match status" value="1"/>
</dbReference>
<dbReference type="EC" id="2.3.1.191" evidence="7"/>
<dbReference type="HAMAP" id="MF_00523">
    <property type="entry name" value="LpxD"/>
    <property type="match status" value="1"/>
</dbReference>
<comment type="function">
    <text evidence="7">Catalyzes the N-acylation of UDP-3-O-acylglucosamine using 3-hydroxyacyl-ACP as the acyl donor. Is involved in the biosynthesis of lipid A, a phosphorylated glycolipid that anchors the lipopolysaccharide to the outer membrane of the cell.</text>
</comment>
<accession>A0A919CL00</accession>
<keyword evidence="1 7" id="KW-0444">Lipid biosynthesis</keyword>
<evidence type="ECO:0000313" key="10">
    <source>
        <dbReference type="Proteomes" id="UP000644693"/>
    </source>
</evidence>
<dbReference type="Gene3D" id="2.160.10.10">
    <property type="entry name" value="Hexapeptide repeat proteins"/>
    <property type="match status" value="1"/>
</dbReference>
<protein>
    <recommendedName>
        <fullName evidence="7">UDP-3-O-acylglucosamine N-acyltransferase</fullName>
        <ecNumber evidence="7">2.3.1.191</ecNumber>
    </recommendedName>
</protein>
<dbReference type="RefSeq" id="WP_189477048.1">
    <property type="nucleotide sequence ID" value="NZ_BMYM01000001.1"/>
</dbReference>
<evidence type="ECO:0000256" key="5">
    <source>
        <dbReference type="ARBA" id="ARBA00023098"/>
    </source>
</evidence>
<proteinExistence type="inferred from homology"/>
<dbReference type="InterPro" id="IPR007691">
    <property type="entry name" value="LpxD"/>
</dbReference>
<name>A0A919CL00_9GAMM</name>
<reference evidence="9" key="1">
    <citation type="journal article" date="2014" name="Int. J. Syst. Evol. Microbiol.">
        <title>Complete genome sequence of Corynebacterium casei LMG S-19264T (=DSM 44701T), isolated from a smear-ripened cheese.</title>
        <authorList>
            <consortium name="US DOE Joint Genome Institute (JGI-PGF)"/>
            <person name="Walter F."/>
            <person name="Albersmeier A."/>
            <person name="Kalinowski J."/>
            <person name="Ruckert C."/>
        </authorList>
    </citation>
    <scope>NUCLEOTIDE SEQUENCE</scope>
    <source>
        <strain evidence="9">KCTC 23430</strain>
    </source>
</reference>
<dbReference type="GO" id="GO:0103118">
    <property type="term" value="F:UDP-3-O-[(3R)-3-hydroxyacyl]-glucosamine N-acyltransferase activity"/>
    <property type="evidence" value="ECO:0007669"/>
    <property type="project" value="UniProtKB-EC"/>
</dbReference>
<reference evidence="9" key="2">
    <citation type="submission" date="2020-09" db="EMBL/GenBank/DDBJ databases">
        <authorList>
            <person name="Sun Q."/>
            <person name="Kim S."/>
        </authorList>
    </citation>
    <scope>NUCLEOTIDE SEQUENCE</scope>
    <source>
        <strain evidence="9">KCTC 23430</strain>
    </source>
</reference>
<keyword evidence="2 7" id="KW-0441">Lipid A biosynthesis</keyword>
<dbReference type="EMBL" id="BMYM01000001">
    <property type="protein sequence ID" value="GHD32421.1"/>
    <property type="molecule type" value="Genomic_DNA"/>
</dbReference>
<feature type="active site" description="Proton acceptor" evidence="7">
    <location>
        <position position="237"/>
    </location>
</feature>
<evidence type="ECO:0000256" key="6">
    <source>
        <dbReference type="ARBA" id="ARBA00023315"/>
    </source>
</evidence>
<dbReference type="CDD" id="cd03352">
    <property type="entry name" value="LbH_LpxD"/>
    <property type="match status" value="1"/>
</dbReference>
<dbReference type="Gene3D" id="1.20.5.170">
    <property type="match status" value="1"/>
</dbReference>
<dbReference type="GO" id="GO:0009245">
    <property type="term" value="P:lipid A biosynthetic process"/>
    <property type="evidence" value="ECO:0007669"/>
    <property type="project" value="UniProtKB-UniRule"/>
</dbReference>
<keyword evidence="4 7" id="KW-0677">Repeat</keyword>
<evidence type="ECO:0000313" key="9">
    <source>
        <dbReference type="EMBL" id="GHD32421.1"/>
    </source>
</evidence>
<feature type="domain" description="UDP-3-O-[3-hydroxymyristoyl] glucosamine N-acyltransferase non-repeat region" evidence="8">
    <location>
        <begin position="22"/>
        <end position="86"/>
    </location>
</feature>
<evidence type="ECO:0000259" key="8">
    <source>
        <dbReference type="Pfam" id="PF04613"/>
    </source>
</evidence>
<dbReference type="Proteomes" id="UP000644693">
    <property type="component" value="Unassembled WGS sequence"/>
</dbReference>
<dbReference type="AlphaFoldDB" id="A0A919CL00"/>
<comment type="catalytic activity">
    <reaction evidence="7">
        <text>a UDP-3-O-[(3R)-3-hydroxyacyl]-alpha-D-glucosamine + a (3R)-hydroxyacyl-[ACP] = a UDP-2-N,3-O-bis[(3R)-3-hydroxyacyl]-alpha-D-glucosamine + holo-[ACP] + H(+)</text>
        <dbReference type="Rhea" id="RHEA:53836"/>
        <dbReference type="Rhea" id="RHEA-COMP:9685"/>
        <dbReference type="Rhea" id="RHEA-COMP:9945"/>
        <dbReference type="ChEBI" id="CHEBI:15378"/>
        <dbReference type="ChEBI" id="CHEBI:64479"/>
        <dbReference type="ChEBI" id="CHEBI:78827"/>
        <dbReference type="ChEBI" id="CHEBI:137740"/>
        <dbReference type="ChEBI" id="CHEBI:137748"/>
        <dbReference type="EC" id="2.3.1.191"/>
    </reaction>
</comment>
<comment type="caution">
    <text evidence="9">The sequence shown here is derived from an EMBL/GenBank/DDBJ whole genome shotgun (WGS) entry which is preliminary data.</text>
</comment>
<dbReference type="SUPFAM" id="SSF51161">
    <property type="entry name" value="Trimeric LpxA-like enzymes"/>
    <property type="match status" value="1"/>
</dbReference>
<gene>
    <name evidence="7 9" type="primary">lpxD</name>
    <name evidence="9" type="ORF">GCM10007053_16590</name>
</gene>
<dbReference type="InterPro" id="IPR001451">
    <property type="entry name" value="Hexapep"/>
</dbReference>
<evidence type="ECO:0000256" key="4">
    <source>
        <dbReference type="ARBA" id="ARBA00022737"/>
    </source>
</evidence>